<dbReference type="PANTHER" id="PTHR47660">
    <property type="entry name" value="TRANSCRIPTION FACTOR WITH C2H2 AND ZN(2)-CYS(6) DNA BINDING DOMAIN (EUROFUNG)-RELATED-RELATED"/>
    <property type="match status" value="1"/>
</dbReference>
<dbReference type="AlphaFoldDB" id="A0AAD8PT45"/>
<keyword evidence="8" id="KW-1185">Reference proteome</keyword>
<dbReference type="InterPro" id="IPR036864">
    <property type="entry name" value="Zn2-C6_fun-type_DNA-bd_sf"/>
</dbReference>
<dbReference type="CDD" id="cd00067">
    <property type="entry name" value="GAL4"/>
    <property type="match status" value="1"/>
</dbReference>
<dbReference type="CDD" id="cd12148">
    <property type="entry name" value="fungal_TF_MHR"/>
    <property type="match status" value="1"/>
</dbReference>
<evidence type="ECO:0000313" key="8">
    <source>
        <dbReference type="Proteomes" id="UP001230504"/>
    </source>
</evidence>
<dbReference type="SMART" id="SM00066">
    <property type="entry name" value="GAL4"/>
    <property type="match status" value="1"/>
</dbReference>
<keyword evidence="5" id="KW-0539">Nucleus</keyword>
<evidence type="ECO:0000259" key="6">
    <source>
        <dbReference type="PROSITE" id="PS50048"/>
    </source>
</evidence>
<proteinExistence type="predicted"/>
<dbReference type="Pfam" id="PF00172">
    <property type="entry name" value="Zn_clus"/>
    <property type="match status" value="1"/>
</dbReference>
<evidence type="ECO:0000256" key="4">
    <source>
        <dbReference type="ARBA" id="ARBA00023163"/>
    </source>
</evidence>
<evidence type="ECO:0000313" key="7">
    <source>
        <dbReference type="EMBL" id="KAK1579614.1"/>
    </source>
</evidence>
<dbReference type="GO" id="GO:0003677">
    <property type="term" value="F:DNA binding"/>
    <property type="evidence" value="ECO:0007669"/>
    <property type="project" value="InterPro"/>
</dbReference>
<keyword evidence="2" id="KW-0862">Zinc</keyword>
<reference evidence="7" key="1">
    <citation type="submission" date="2021-06" db="EMBL/GenBank/DDBJ databases">
        <title>Comparative genomics, transcriptomics and evolutionary studies reveal genomic signatures of adaptation to plant cell wall in hemibiotrophic fungi.</title>
        <authorList>
            <consortium name="DOE Joint Genome Institute"/>
            <person name="Baroncelli R."/>
            <person name="Diaz J.F."/>
            <person name="Benocci T."/>
            <person name="Peng M."/>
            <person name="Battaglia E."/>
            <person name="Haridas S."/>
            <person name="Andreopoulos W."/>
            <person name="Labutti K."/>
            <person name="Pangilinan J."/>
            <person name="Floch G.L."/>
            <person name="Makela M.R."/>
            <person name="Henrissat B."/>
            <person name="Grigoriev I.V."/>
            <person name="Crouch J.A."/>
            <person name="De Vries R.P."/>
            <person name="Sukno S.A."/>
            <person name="Thon M.R."/>
        </authorList>
    </citation>
    <scope>NUCLEOTIDE SEQUENCE</scope>
    <source>
        <strain evidence="7">CBS 125086</strain>
    </source>
</reference>
<dbReference type="EMBL" id="JAHLJV010000064">
    <property type="protein sequence ID" value="KAK1579614.1"/>
    <property type="molecule type" value="Genomic_DNA"/>
</dbReference>
<dbReference type="GO" id="GO:0000981">
    <property type="term" value="F:DNA-binding transcription factor activity, RNA polymerase II-specific"/>
    <property type="evidence" value="ECO:0007669"/>
    <property type="project" value="InterPro"/>
</dbReference>
<feature type="domain" description="Zn(2)-C6 fungal-type" evidence="6">
    <location>
        <begin position="68"/>
        <end position="97"/>
    </location>
</feature>
<dbReference type="RefSeq" id="XP_060410733.1">
    <property type="nucleotide sequence ID" value="XM_060555443.1"/>
</dbReference>
<accession>A0AAD8PT45</accession>
<keyword evidence="3" id="KW-0805">Transcription regulation</keyword>
<dbReference type="GO" id="GO:0008270">
    <property type="term" value="F:zinc ion binding"/>
    <property type="evidence" value="ECO:0007669"/>
    <property type="project" value="InterPro"/>
</dbReference>
<evidence type="ECO:0000256" key="2">
    <source>
        <dbReference type="ARBA" id="ARBA00022833"/>
    </source>
</evidence>
<dbReference type="PROSITE" id="PS50048">
    <property type="entry name" value="ZN2_CY6_FUNGAL_2"/>
    <property type="match status" value="1"/>
</dbReference>
<dbReference type="GO" id="GO:0006351">
    <property type="term" value="P:DNA-templated transcription"/>
    <property type="evidence" value="ECO:0007669"/>
    <property type="project" value="InterPro"/>
</dbReference>
<dbReference type="PROSITE" id="PS00463">
    <property type="entry name" value="ZN2_CY6_FUNGAL_1"/>
    <property type="match status" value="1"/>
</dbReference>
<gene>
    <name evidence="7" type="ORF">LY79DRAFT_522447</name>
</gene>
<dbReference type="InterPro" id="IPR007219">
    <property type="entry name" value="XnlR_reg_dom"/>
</dbReference>
<keyword evidence="4" id="KW-0804">Transcription</keyword>
<evidence type="ECO:0000256" key="1">
    <source>
        <dbReference type="ARBA" id="ARBA00022723"/>
    </source>
</evidence>
<keyword evidence="1" id="KW-0479">Metal-binding</keyword>
<protein>
    <recommendedName>
        <fullName evidence="6">Zn(2)-C6 fungal-type domain-containing protein</fullName>
    </recommendedName>
</protein>
<dbReference type="Gene3D" id="4.10.240.10">
    <property type="entry name" value="Zn(2)-C6 fungal-type DNA-binding domain"/>
    <property type="match status" value="1"/>
</dbReference>
<organism evidence="7 8">
    <name type="scientific">Colletotrichum navitas</name>
    <dbReference type="NCBI Taxonomy" id="681940"/>
    <lineage>
        <taxon>Eukaryota</taxon>
        <taxon>Fungi</taxon>
        <taxon>Dikarya</taxon>
        <taxon>Ascomycota</taxon>
        <taxon>Pezizomycotina</taxon>
        <taxon>Sordariomycetes</taxon>
        <taxon>Hypocreomycetidae</taxon>
        <taxon>Glomerellales</taxon>
        <taxon>Glomerellaceae</taxon>
        <taxon>Colletotrichum</taxon>
        <taxon>Colletotrichum graminicola species complex</taxon>
    </lineage>
</organism>
<dbReference type="Pfam" id="PF04082">
    <property type="entry name" value="Fungal_trans"/>
    <property type="match status" value="1"/>
</dbReference>
<dbReference type="SUPFAM" id="SSF57701">
    <property type="entry name" value="Zn2/Cys6 DNA-binding domain"/>
    <property type="match status" value="1"/>
</dbReference>
<dbReference type="Proteomes" id="UP001230504">
    <property type="component" value="Unassembled WGS sequence"/>
</dbReference>
<evidence type="ECO:0000256" key="5">
    <source>
        <dbReference type="ARBA" id="ARBA00023242"/>
    </source>
</evidence>
<comment type="caution">
    <text evidence="7">The sequence shown here is derived from an EMBL/GenBank/DDBJ whole genome shotgun (WGS) entry which is preliminary data.</text>
</comment>
<dbReference type="InterPro" id="IPR001138">
    <property type="entry name" value="Zn2Cys6_DnaBD"/>
</dbReference>
<sequence>MSPRPVDCPVCHLPVATPAKLSGPHACPFCRKTFIRVDSARRHTKYSCRKRENQPLPAVARRGRKLRACDRCSRVKSQCDGKLPCGHCSARKLDCTFERFCSDESHRKKSSGTQAAGTQQSQLSFFLHFTGPRGGRAIEQEMAAVPEVDIQGPFATNKTCDSSTMVAFSDCIDPSLLFTTLLDPCFDLDPTEVPPVDMLDYSEHNACGGITMASPTDVLAVRIIQLSEELSRVASLDLELGCFDPPSFNKVFSSHQVHAFCKAFSRKRHYQYPVVHWPTFNIETTCLPLLLAISLNGAAYSNSSSPSSSDVAGSRPKTRDFYPVADAYIFQQLERSIKNDRQESHSEPTVGILQAALLIVVLQICFDDGRKGVIIFKRLPLLIFSLRRFGLTRTKHDDEGDWSNFIQQETRIRLSTWTFFMDSLLTLFCNTPPSMSHAETLGHLPCNQVLWDAESEQVFDQLRLEAGHESVCLGDLTVGLMRDEWPIEPVPPFDRLTLHHLNAVIVALQPVIFNLHPFSLHDTGRINLLRALDRWTTLWNAATHTKQPESLGVERNSPGLALLSRKIVQITGTEAARQCAYLQRVPKHDFSDLHRFIREYC</sequence>
<dbReference type="PANTHER" id="PTHR47660:SF7">
    <property type="entry name" value="TRANSCRIPTION FACTOR WITH C2H2 AND ZN(2)-CYS(6) DNA BINDING DOMAIN (EUROFUNG)"/>
    <property type="match status" value="1"/>
</dbReference>
<dbReference type="GeneID" id="85439683"/>
<evidence type="ECO:0000256" key="3">
    <source>
        <dbReference type="ARBA" id="ARBA00023015"/>
    </source>
</evidence>
<name>A0AAD8PT45_9PEZI</name>